<evidence type="ECO:0000256" key="7">
    <source>
        <dbReference type="RuleBase" id="RU363034"/>
    </source>
</evidence>
<dbReference type="PROSITE" id="PS00134">
    <property type="entry name" value="TRYPSIN_HIS"/>
    <property type="match status" value="1"/>
</dbReference>
<evidence type="ECO:0000256" key="5">
    <source>
        <dbReference type="PROSITE-ProRule" id="PRU00124"/>
    </source>
</evidence>
<accession>A0A1J1I006</accession>
<proteinExistence type="inferred from homology"/>
<feature type="disulfide bond" evidence="5">
    <location>
        <begin position="746"/>
        <end position="761"/>
    </location>
</feature>
<dbReference type="AlphaFoldDB" id="A0A1J1I006"/>
<evidence type="ECO:0000256" key="2">
    <source>
        <dbReference type="ARBA" id="ARBA00023157"/>
    </source>
</evidence>
<dbReference type="PANTHER" id="PTHR24252">
    <property type="entry name" value="ACROSIN-RELATED"/>
    <property type="match status" value="1"/>
</dbReference>
<dbReference type="Pfam" id="PF15494">
    <property type="entry name" value="SRCR_2"/>
    <property type="match status" value="1"/>
</dbReference>
<dbReference type="Pfam" id="PF00089">
    <property type="entry name" value="Trypsin"/>
    <property type="match status" value="1"/>
</dbReference>
<dbReference type="PRINTS" id="PR00722">
    <property type="entry name" value="CHYMOTRYPSIN"/>
</dbReference>
<dbReference type="InterPro" id="IPR001254">
    <property type="entry name" value="Trypsin_dom"/>
</dbReference>
<comment type="caution">
    <text evidence="6">Lacks conserved residue(s) required for the propagation of feature annotation.</text>
</comment>
<evidence type="ECO:0000256" key="1">
    <source>
        <dbReference type="ARBA" id="ARBA00004162"/>
    </source>
</evidence>
<dbReference type="InterPro" id="IPR009003">
    <property type="entry name" value="Peptidase_S1_PA"/>
</dbReference>
<keyword evidence="7" id="KW-0378">Hydrolase</keyword>
<feature type="compositionally biased region" description="Low complexity" evidence="8">
    <location>
        <begin position="430"/>
        <end position="448"/>
    </location>
</feature>
<dbReference type="EMBL" id="CVRI01000035">
    <property type="protein sequence ID" value="CRK92900.1"/>
    <property type="molecule type" value="Genomic_DNA"/>
</dbReference>
<feature type="disulfide bond" evidence="5">
    <location>
        <begin position="783"/>
        <end position="798"/>
    </location>
</feature>
<dbReference type="InterPro" id="IPR043504">
    <property type="entry name" value="Peptidase_S1_PA_chymotrypsin"/>
</dbReference>
<feature type="disulfide bond" evidence="5">
    <location>
        <begin position="764"/>
        <end position="776"/>
    </location>
</feature>
<dbReference type="GO" id="GO:0006508">
    <property type="term" value="P:proteolysis"/>
    <property type="evidence" value="ECO:0007669"/>
    <property type="project" value="UniProtKB-KW"/>
</dbReference>
<dbReference type="SMART" id="SM00020">
    <property type="entry name" value="Tryp_SPc"/>
    <property type="match status" value="1"/>
</dbReference>
<protein>
    <submittedName>
        <fullName evidence="12">CLUMA_CG006248, isoform A</fullName>
    </submittedName>
</protein>
<dbReference type="SMART" id="SM00063">
    <property type="entry name" value="FRI"/>
    <property type="match status" value="1"/>
</dbReference>
<evidence type="ECO:0000256" key="8">
    <source>
        <dbReference type="SAM" id="MobiDB-lite"/>
    </source>
</evidence>
<feature type="compositionally biased region" description="Polar residues" evidence="8">
    <location>
        <begin position="334"/>
        <end position="354"/>
    </location>
</feature>
<comment type="similarity">
    <text evidence="3">Belongs to the peptidase S1 family. CLIP subfamily.</text>
</comment>
<feature type="region of interest" description="Disordered" evidence="8">
    <location>
        <begin position="114"/>
        <end position="153"/>
    </location>
</feature>
<dbReference type="PROSITE" id="PS50068">
    <property type="entry name" value="LDLRA_2"/>
    <property type="match status" value="2"/>
</dbReference>
<evidence type="ECO:0000313" key="12">
    <source>
        <dbReference type="EMBL" id="CRK92900.1"/>
    </source>
</evidence>
<dbReference type="InterPro" id="IPR033116">
    <property type="entry name" value="TRYPSIN_SER"/>
</dbReference>
<dbReference type="CDD" id="cd07066">
    <property type="entry name" value="CRD_FZ"/>
    <property type="match status" value="1"/>
</dbReference>
<feature type="compositionally biased region" description="Polar residues" evidence="8">
    <location>
        <begin position="413"/>
        <end position="429"/>
    </location>
</feature>
<dbReference type="SUPFAM" id="SSF50494">
    <property type="entry name" value="Trypsin-like serine proteases"/>
    <property type="match status" value="1"/>
</dbReference>
<evidence type="ECO:0000256" key="6">
    <source>
        <dbReference type="PROSITE-ProRule" id="PRU00196"/>
    </source>
</evidence>
<dbReference type="FunFam" id="1.10.2000.10:FF:000019">
    <property type="entry name" value="Corin, isoform B"/>
    <property type="match status" value="1"/>
</dbReference>
<feature type="region of interest" description="Disordered" evidence="8">
    <location>
        <begin position="411"/>
        <end position="456"/>
    </location>
</feature>
<dbReference type="FunFam" id="2.40.10.10:FF:000068">
    <property type="entry name" value="transmembrane protease serine 2"/>
    <property type="match status" value="1"/>
</dbReference>
<feature type="domain" description="SRCR" evidence="11">
    <location>
        <begin position="799"/>
        <end position="903"/>
    </location>
</feature>
<gene>
    <name evidence="12" type="ORF">CLUMA_CG006248</name>
</gene>
<feature type="compositionally biased region" description="Basic and acidic residues" evidence="8">
    <location>
        <begin position="78"/>
        <end position="87"/>
    </location>
</feature>
<dbReference type="PROSITE" id="PS50038">
    <property type="entry name" value="FZ"/>
    <property type="match status" value="1"/>
</dbReference>
<comment type="subcellular location">
    <subcellularLocation>
        <location evidence="1">Cell membrane</location>
        <topology evidence="1">Single-pass membrane protein</topology>
    </subcellularLocation>
</comment>
<dbReference type="GO" id="GO:0005886">
    <property type="term" value="C:plasma membrane"/>
    <property type="evidence" value="ECO:0007669"/>
    <property type="project" value="UniProtKB-SubCell"/>
</dbReference>
<feature type="domain" description="Peptidase S1" evidence="10">
    <location>
        <begin position="923"/>
        <end position="1168"/>
    </location>
</feature>
<feature type="region of interest" description="Disordered" evidence="8">
    <location>
        <begin position="78"/>
        <end position="97"/>
    </location>
</feature>
<dbReference type="OrthoDB" id="5979691at2759"/>
<keyword evidence="13" id="KW-1185">Reference proteome</keyword>
<dbReference type="InterPro" id="IPR001190">
    <property type="entry name" value="SRCR"/>
</dbReference>
<dbReference type="Gene3D" id="2.40.10.10">
    <property type="entry name" value="Trypsin-like serine proteases"/>
    <property type="match status" value="1"/>
</dbReference>
<dbReference type="CDD" id="cd00190">
    <property type="entry name" value="Tryp_SPc"/>
    <property type="match status" value="1"/>
</dbReference>
<dbReference type="Pfam" id="PF00057">
    <property type="entry name" value="Ldl_recept_a"/>
    <property type="match status" value="1"/>
</dbReference>
<evidence type="ECO:0000256" key="4">
    <source>
        <dbReference type="PROSITE-ProRule" id="PRU00090"/>
    </source>
</evidence>
<dbReference type="SUPFAM" id="SSF63501">
    <property type="entry name" value="Frizzled cysteine-rich domain"/>
    <property type="match status" value="1"/>
</dbReference>
<feature type="compositionally biased region" description="Polar residues" evidence="8">
    <location>
        <begin position="143"/>
        <end position="153"/>
    </location>
</feature>
<evidence type="ECO:0000313" key="13">
    <source>
        <dbReference type="Proteomes" id="UP000183832"/>
    </source>
</evidence>
<evidence type="ECO:0000259" key="9">
    <source>
        <dbReference type="PROSITE" id="PS50038"/>
    </source>
</evidence>
<dbReference type="CDD" id="cd00112">
    <property type="entry name" value="LDLa"/>
    <property type="match status" value="1"/>
</dbReference>
<dbReference type="STRING" id="568069.A0A1J1I006"/>
<keyword evidence="7" id="KW-0645">Protease</keyword>
<dbReference type="Proteomes" id="UP000183832">
    <property type="component" value="Unassembled WGS sequence"/>
</dbReference>
<feature type="region of interest" description="Disordered" evidence="8">
    <location>
        <begin position="14"/>
        <end position="35"/>
    </location>
</feature>
<keyword evidence="7" id="KW-0720">Serine protease</keyword>
<reference evidence="12 13" key="1">
    <citation type="submission" date="2015-04" db="EMBL/GenBank/DDBJ databases">
        <authorList>
            <person name="Syromyatnikov M.Y."/>
            <person name="Popov V.N."/>
        </authorList>
    </citation>
    <scope>NUCLEOTIDE SEQUENCE [LARGE SCALE GENOMIC DNA]</scope>
</reference>
<name>A0A1J1I006_9DIPT</name>
<dbReference type="SMART" id="SM00202">
    <property type="entry name" value="SR"/>
    <property type="match status" value="1"/>
</dbReference>
<feature type="compositionally biased region" description="Polar residues" evidence="8">
    <location>
        <begin position="114"/>
        <end position="134"/>
    </location>
</feature>
<evidence type="ECO:0000259" key="10">
    <source>
        <dbReference type="PROSITE" id="PS50240"/>
    </source>
</evidence>
<dbReference type="InterPro" id="IPR036790">
    <property type="entry name" value="Frizzled_dom_sf"/>
</dbReference>
<dbReference type="InterPro" id="IPR020067">
    <property type="entry name" value="Frizzled_dom"/>
</dbReference>
<dbReference type="InterPro" id="IPR002172">
    <property type="entry name" value="LDrepeatLR_classA_rpt"/>
</dbReference>
<evidence type="ECO:0000259" key="11">
    <source>
        <dbReference type="PROSITE" id="PS50287"/>
    </source>
</evidence>
<dbReference type="PANTHER" id="PTHR24252:SF10">
    <property type="entry name" value="SERINE PROTEASE 56"/>
    <property type="match status" value="1"/>
</dbReference>
<dbReference type="InterPro" id="IPR001314">
    <property type="entry name" value="Peptidase_S1A"/>
</dbReference>
<dbReference type="SUPFAM" id="SSF57424">
    <property type="entry name" value="LDL receptor-like module"/>
    <property type="match status" value="2"/>
</dbReference>
<sequence>MTAHVKHIEQLHQFESFNSSSKKKEKSSIPPLSSGKFVNLFEEEKDNNTKKTIIADSSETNIEKSQSSINEKFHEIDVRTSSPKERNLPNCLSLAPPPIPKRTFQGKVFINSKHQPASSTNISPSGGAYNSSIEGKNKKNKSLSEPNSKESCSSRFCSISFDDIGDSDDLVIFDKKNLLIDPNQSSSDSSRSQTTIDTGYISAFENDHPSVPINQRQFRGRFSSEDTQSSLDSYLSSDLQRADTIESLQSNLTDSPFVLKKNANFFSFDQTRLSKKISSSGSIDSDNNRSITPIKTHAMRRLPAVPTRKGIRQRTPPVPPLRASHLAETKLRNDGSQMTMKNNIRADLNSNKTPSLGEINHSKTNQRQDSSISSDSFSLISSPGYHTKNMEVPLLHNASSMNKSRSIVHENSKNYNMSINKSTTDNRIYSSQRQSSSISNDSLSQTSSPGSNPKSLETRLITTHGKKNHRMKNAIKNPDEIVKDQTAENNSSVAIIKSASTPAGLQTIVRFSNGSNMSLQHKIIRVRKNSNPYVTRGKLRFRLCQVLLNALALLIIAAGLAGYFNAYPSVKFVNKTVVAPTEIDVTNISNSNKNPAPGVCLPVIVKFCQNHKLPYNYTVFPNYIGHFGQLEAQVELEQFDALVDVQCYELVPLYLCSLFVPKCSSIGKPVPPCKNLCIETMRRCGFFFDVFGLELPEYLSCKLFSDSVNPDECVGAKEMKALKTRKPVCNEFSCDKKRCIPHRYVCDGVVDCFDQTDEIKCSPCNSSSIHCGERKCMSDRHICDGAVTCPYAQDERNCIRLSSTNGDMGRGTLEVYKANKKRWEPACIRNWIPEESPTKVCSMLGYNSVNSSRLMRRGTNFTIVSNQDPTAWMRISQRKTSNLIRDYVNCNDDKSQIVAELTCTNFECGKIRTRKRRIPKTRIIGGNESNPGDWPFLAAILGGPEEVFYCAGVLIADQWVLTASHCIGNHTLRNSNDWTIQLGMTRRNSHAHYGQKIKIKKVIPHPQYNEVIAHDNDIALFQLATRVAFHDHLLPVCLPPSSMKELVAGTNCTVIGWGKKEDKNSDKNSHHGPIRTAYEPAINEVVVPVLNRELCNEWLDTLNVTEGMICAGYEGDSGGPLLCPYPNERDRWFVGGIVSWGIMCAHPKLPGVYANVVKYIPWILSHINNHTTNKADSFGG</sequence>
<dbReference type="InterPro" id="IPR018114">
    <property type="entry name" value="TRYPSIN_HIS"/>
</dbReference>
<organism evidence="12 13">
    <name type="scientific">Clunio marinus</name>
    <dbReference type="NCBI Taxonomy" id="568069"/>
    <lineage>
        <taxon>Eukaryota</taxon>
        <taxon>Metazoa</taxon>
        <taxon>Ecdysozoa</taxon>
        <taxon>Arthropoda</taxon>
        <taxon>Hexapoda</taxon>
        <taxon>Insecta</taxon>
        <taxon>Pterygota</taxon>
        <taxon>Neoptera</taxon>
        <taxon>Endopterygota</taxon>
        <taxon>Diptera</taxon>
        <taxon>Nematocera</taxon>
        <taxon>Chironomoidea</taxon>
        <taxon>Chironomidae</taxon>
        <taxon>Clunio</taxon>
    </lineage>
</organism>
<feature type="disulfide bond" evidence="4">
    <location>
        <begin position="677"/>
        <end position="701"/>
    </location>
</feature>
<dbReference type="PROSITE" id="PS00135">
    <property type="entry name" value="TRYPSIN_SER"/>
    <property type="match status" value="1"/>
</dbReference>
<feature type="disulfide bond" evidence="5">
    <location>
        <begin position="771"/>
        <end position="789"/>
    </location>
</feature>
<dbReference type="GO" id="GO:0004252">
    <property type="term" value="F:serine-type endopeptidase activity"/>
    <property type="evidence" value="ECO:0007669"/>
    <property type="project" value="InterPro"/>
</dbReference>
<feature type="region of interest" description="Disordered" evidence="8">
    <location>
        <begin position="329"/>
        <end position="377"/>
    </location>
</feature>
<feature type="domain" description="FZ" evidence="9">
    <location>
        <begin position="595"/>
        <end position="716"/>
    </location>
</feature>
<dbReference type="SMART" id="SM00192">
    <property type="entry name" value="LDLa"/>
    <property type="match status" value="2"/>
</dbReference>
<dbReference type="Gene3D" id="4.10.400.10">
    <property type="entry name" value="Low-density Lipoprotein Receptor"/>
    <property type="match status" value="1"/>
</dbReference>
<dbReference type="PROSITE" id="PS50287">
    <property type="entry name" value="SRCR_2"/>
    <property type="match status" value="1"/>
</dbReference>
<dbReference type="Gene3D" id="1.10.2000.10">
    <property type="entry name" value="Frizzled cysteine-rich domain"/>
    <property type="match status" value="1"/>
</dbReference>
<keyword evidence="2 5" id="KW-1015">Disulfide bond</keyword>
<dbReference type="PROSITE" id="PS50240">
    <property type="entry name" value="TRYPSIN_DOM"/>
    <property type="match status" value="1"/>
</dbReference>
<dbReference type="FunFam" id="2.40.10.10:FF:000002">
    <property type="entry name" value="Transmembrane protease serine"/>
    <property type="match status" value="1"/>
</dbReference>
<feature type="disulfide bond" evidence="5">
    <location>
        <begin position="734"/>
        <end position="752"/>
    </location>
</feature>
<dbReference type="InterPro" id="IPR036055">
    <property type="entry name" value="LDL_receptor-like_sf"/>
</dbReference>
<evidence type="ECO:0000256" key="3">
    <source>
        <dbReference type="ARBA" id="ARBA00024195"/>
    </source>
</evidence>
<dbReference type="Pfam" id="PF01392">
    <property type="entry name" value="Fz"/>
    <property type="match status" value="1"/>
</dbReference>